<sequence length="408" mass="45527">MMLNRIATVKDDGTVEVQVPGDIERAALDLRSDYVVSQAVDEEPMEAADLPYVPPLQIVILIVGTRGDVQPFVAIGKCLQGHTHVAEALKVPIHIFFTMPWTPTSEFPHPLSRVKQSAGYRFSYQIVDSMIWLGIRDMINEFRKKKLKLRPITYLSGVQGSSSDIPHGYIWSPHLVPKPKDWGPKIDVVGFCFLDLASNYRPPEPLVKWIEAGEMPIYIGFGSLPVQEPEKMTKTIVEALEITGQRCIINKGWGGLGNLEEPKDSVYLLDNVPHDWLFLRCKAVVHHGGAGTTAAGLKRQCPTTIVPFFGDQPFWGERVHSRGLGPPPIPVEQFSLPKLIESIKFMMDPEVKQRAIELAKAMESEDGISGAVKSFFKHLPRNYPLQSTPQSPSSMNFLGQMKKCFLCA</sequence>
<dbReference type="PANTHER" id="PTHR48050">
    <property type="entry name" value="STEROL 3-BETA-GLUCOSYLTRANSFERASE"/>
    <property type="match status" value="1"/>
</dbReference>
<keyword evidence="4" id="KW-1185">Reference proteome</keyword>
<organism evidence="3 4">
    <name type="scientific">Platanthera guangdongensis</name>
    <dbReference type="NCBI Taxonomy" id="2320717"/>
    <lineage>
        <taxon>Eukaryota</taxon>
        <taxon>Viridiplantae</taxon>
        <taxon>Streptophyta</taxon>
        <taxon>Embryophyta</taxon>
        <taxon>Tracheophyta</taxon>
        <taxon>Spermatophyta</taxon>
        <taxon>Magnoliopsida</taxon>
        <taxon>Liliopsida</taxon>
        <taxon>Asparagales</taxon>
        <taxon>Orchidaceae</taxon>
        <taxon>Orchidoideae</taxon>
        <taxon>Orchideae</taxon>
        <taxon>Orchidinae</taxon>
        <taxon>Platanthera</taxon>
    </lineage>
</organism>
<dbReference type="CDD" id="cd03784">
    <property type="entry name" value="GT1_Gtf-like"/>
    <property type="match status" value="1"/>
</dbReference>
<dbReference type="PANTHER" id="PTHR48050:SF13">
    <property type="entry name" value="STEROL 3-BETA-GLUCOSYLTRANSFERASE UGT80A2"/>
    <property type="match status" value="1"/>
</dbReference>
<dbReference type="SUPFAM" id="SSF53756">
    <property type="entry name" value="UDP-Glycosyltransferase/glycogen phosphorylase"/>
    <property type="match status" value="1"/>
</dbReference>
<dbReference type="Proteomes" id="UP001412067">
    <property type="component" value="Unassembled WGS sequence"/>
</dbReference>
<dbReference type="InterPro" id="IPR050426">
    <property type="entry name" value="Glycosyltransferase_28"/>
</dbReference>
<evidence type="ECO:0000313" key="4">
    <source>
        <dbReference type="Proteomes" id="UP001412067"/>
    </source>
</evidence>
<dbReference type="InterPro" id="IPR010610">
    <property type="entry name" value="EryCIII-like_C"/>
</dbReference>
<gene>
    <name evidence="3" type="primary">UGT80A2</name>
    <name evidence="3" type="ORF">KSP40_PGU000445</name>
</gene>
<proteinExistence type="predicted"/>
<feature type="domain" description="Erythromycin biosynthesis protein CIII-like C-terminal" evidence="2">
    <location>
        <begin position="264"/>
        <end position="365"/>
    </location>
</feature>
<evidence type="ECO:0000259" key="2">
    <source>
        <dbReference type="Pfam" id="PF06722"/>
    </source>
</evidence>
<dbReference type="Pfam" id="PF06722">
    <property type="entry name" value="EryCIII-like_C"/>
    <property type="match status" value="1"/>
</dbReference>
<evidence type="ECO:0000313" key="3">
    <source>
        <dbReference type="EMBL" id="KAK8962929.1"/>
    </source>
</evidence>
<protein>
    <submittedName>
        <fullName evidence="3">Sterol 3-beta-glucosyltransferase UGT80A2</fullName>
    </submittedName>
</protein>
<name>A0ABR2MH63_9ASPA</name>
<dbReference type="InterPro" id="IPR002213">
    <property type="entry name" value="UDP_glucos_trans"/>
</dbReference>
<reference evidence="3 4" key="1">
    <citation type="journal article" date="2022" name="Nat. Plants">
        <title>Genomes of leafy and leafless Platanthera orchids illuminate the evolution of mycoheterotrophy.</title>
        <authorList>
            <person name="Li M.H."/>
            <person name="Liu K.W."/>
            <person name="Li Z."/>
            <person name="Lu H.C."/>
            <person name="Ye Q.L."/>
            <person name="Zhang D."/>
            <person name="Wang J.Y."/>
            <person name="Li Y.F."/>
            <person name="Zhong Z.M."/>
            <person name="Liu X."/>
            <person name="Yu X."/>
            <person name="Liu D.K."/>
            <person name="Tu X.D."/>
            <person name="Liu B."/>
            <person name="Hao Y."/>
            <person name="Liao X.Y."/>
            <person name="Jiang Y.T."/>
            <person name="Sun W.H."/>
            <person name="Chen J."/>
            <person name="Chen Y.Q."/>
            <person name="Ai Y."/>
            <person name="Zhai J.W."/>
            <person name="Wu S.S."/>
            <person name="Zhou Z."/>
            <person name="Hsiao Y.Y."/>
            <person name="Wu W.L."/>
            <person name="Chen Y.Y."/>
            <person name="Lin Y.F."/>
            <person name="Hsu J.L."/>
            <person name="Li C.Y."/>
            <person name="Wang Z.W."/>
            <person name="Zhao X."/>
            <person name="Zhong W.Y."/>
            <person name="Ma X.K."/>
            <person name="Ma L."/>
            <person name="Huang J."/>
            <person name="Chen G.Z."/>
            <person name="Huang M.Z."/>
            <person name="Huang L."/>
            <person name="Peng D.H."/>
            <person name="Luo Y.B."/>
            <person name="Zou S.Q."/>
            <person name="Chen S.P."/>
            <person name="Lan S."/>
            <person name="Tsai W.C."/>
            <person name="Van de Peer Y."/>
            <person name="Liu Z.J."/>
        </authorList>
    </citation>
    <scope>NUCLEOTIDE SEQUENCE [LARGE SCALE GENOMIC DNA]</scope>
    <source>
        <strain evidence="3">Lor288</strain>
    </source>
</reference>
<dbReference type="Gene3D" id="3.40.50.2000">
    <property type="entry name" value="Glycogen Phosphorylase B"/>
    <property type="match status" value="3"/>
</dbReference>
<dbReference type="EMBL" id="JBBWWR010000008">
    <property type="protein sequence ID" value="KAK8962929.1"/>
    <property type="molecule type" value="Genomic_DNA"/>
</dbReference>
<evidence type="ECO:0000256" key="1">
    <source>
        <dbReference type="ARBA" id="ARBA00022679"/>
    </source>
</evidence>
<keyword evidence="1" id="KW-0808">Transferase</keyword>
<comment type="caution">
    <text evidence="3">The sequence shown here is derived from an EMBL/GenBank/DDBJ whole genome shotgun (WGS) entry which is preliminary data.</text>
</comment>
<accession>A0ABR2MH63</accession>